<dbReference type="GO" id="GO:0005737">
    <property type="term" value="C:cytoplasm"/>
    <property type="evidence" value="ECO:0007669"/>
    <property type="project" value="UniProtKB-SubCell"/>
</dbReference>
<evidence type="ECO:0000259" key="12">
    <source>
        <dbReference type="PROSITE" id="PS51076"/>
    </source>
</evidence>
<dbReference type="GO" id="GO:0071144">
    <property type="term" value="C:heteromeric SMAD protein complex"/>
    <property type="evidence" value="ECO:0007669"/>
    <property type="project" value="TreeGrafter"/>
</dbReference>
<dbReference type="InterPro" id="IPR013019">
    <property type="entry name" value="MAD_homology_MH1"/>
</dbReference>
<dbReference type="PROSITE" id="PS51076">
    <property type="entry name" value="MH2"/>
    <property type="match status" value="1"/>
</dbReference>
<dbReference type="InterPro" id="IPR036578">
    <property type="entry name" value="SMAD_MH1_sf"/>
</dbReference>
<accession>A0A670I6U2</accession>
<evidence type="ECO:0000256" key="4">
    <source>
        <dbReference type="ARBA" id="ARBA00022833"/>
    </source>
</evidence>
<keyword evidence="6" id="KW-0238">DNA-binding</keyword>
<evidence type="ECO:0000256" key="2">
    <source>
        <dbReference type="ARBA" id="ARBA00022490"/>
    </source>
</evidence>
<gene>
    <name evidence="13" type="primary">SMAD5</name>
</gene>
<dbReference type="Pfam" id="PF03165">
    <property type="entry name" value="MH1"/>
    <property type="match status" value="1"/>
</dbReference>
<evidence type="ECO:0000256" key="3">
    <source>
        <dbReference type="ARBA" id="ARBA00022723"/>
    </source>
</evidence>
<dbReference type="GeneTree" id="ENSGT00940000155437"/>
<comment type="subcellular location">
    <subcellularLocation>
        <location evidence="9">Cytoplasm</location>
    </subcellularLocation>
    <subcellularLocation>
        <location evidence="9">Nucleus</location>
    </subcellularLocation>
</comment>
<feature type="domain" description="MH1" evidence="11">
    <location>
        <begin position="13"/>
        <end position="137"/>
    </location>
</feature>
<proteinExistence type="inferred from homology"/>
<dbReference type="GO" id="GO:0030509">
    <property type="term" value="P:BMP signaling pathway"/>
    <property type="evidence" value="ECO:0007669"/>
    <property type="project" value="TreeGrafter"/>
</dbReference>
<dbReference type="SUPFAM" id="SSF49879">
    <property type="entry name" value="SMAD/FHA domain"/>
    <property type="match status" value="1"/>
</dbReference>
<dbReference type="GO" id="GO:0030154">
    <property type="term" value="P:cell differentiation"/>
    <property type="evidence" value="ECO:0007669"/>
    <property type="project" value="TreeGrafter"/>
</dbReference>
<dbReference type="InterPro" id="IPR013790">
    <property type="entry name" value="Dwarfin"/>
</dbReference>
<dbReference type="SMART" id="SM00524">
    <property type="entry name" value="DWB"/>
    <property type="match status" value="1"/>
</dbReference>
<keyword evidence="8 9" id="KW-0539">Nucleus</keyword>
<evidence type="ECO:0000256" key="10">
    <source>
        <dbReference type="SAM" id="MobiDB-lite"/>
    </source>
</evidence>
<reference evidence="13" key="3">
    <citation type="submission" date="2025-09" db="UniProtKB">
        <authorList>
            <consortium name="Ensembl"/>
        </authorList>
    </citation>
    <scope>IDENTIFICATION</scope>
</reference>
<dbReference type="SMART" id="SM00523">
    <property type="entry name" value="DWA"/>
    <property type="match status" value="1"/>
</dbReference>
<keyword evidence="4" id="KW-0862">Zinc</keyword>
<comment type="similarity">
    <text evidence="1 9">Belongs to the dwarfin/SMAD family.</text>
</comment>
<feature type="region of interest" description="Disordered" evidence="10">
    <location>
        <begin position="168"/>
        <end position="210"/>
    </location>
</feature>
<dbReference type="GO" id="GO:0070411">
    <property type="term" value="F:I-SMAD binding"/>
    <property type="evidence" value="ECO:0007669"/>
    <property type="project" value="TreeGrafter"/>
</dbReference>
<keyword evidence="5 9" id="KW-0805">Transcription regulation</keyword>
<evidence type="ECO:0000256" key="6">
    <source>
        <dbReference type="ARBA" id="ARBA00023125"/>
    </source>
</evidence>
<evidence type="ECO:0000259" key="11">
    <source>
        <dbReference type="PROSITE" id="PS51075"/>
    </source>
</evidence>
<feature type="domain" description="MH2" evidence="12">
    <location>
        <begin position="157"/>
        <end position="351"/>
    </location>
</feature>
<dbReference type="GO" id="GO:0046872">
    <property type="term" value="F:metal ion binding"/>
    <property type="evidence" value="ECO:0007669"/>
    <property type="project" value="UniProtKB-KW"/>
</dbReference>
<name>A0A670I6U2_PODMU</name>
<dbReference type="FunFam" id="3.90.520.10:FF:000001">
    <property type="entry name" value="Mothers against decapentaplegic homolog"/>
    <property type="match status" value="1"/>
</dbReference>
<dbReference type="Gene3D" id="3.90.520.10">
    <property type="entry name" value="SMAD MH1 domain"/>
    <property type="match status" value="1"/>
</dbReference>
<dbReference type="GO" id="GO:0009653">
    <property type="term" value="P:anatomical structure morphogenesis"/>
    <property type="evidence" value="ECO:0007669"/>
    <property type="project" value="TreeGrafter"/>
</dbReference>
<evidence type="ECO:0000256" key="1">
    <source>
        <dbReference type="ARBA" id="ARBA00005545"/>
    </source>
</evidence>
<keyword evidence="2 9" id="KW-0963">Cytoplasm</keyword>
<evidence type="ECO:0000256" key="9">
    <source>
        <dbReference type="RuleBase" id="RU361195"/>
    </source>
</evidence>
<dbReference type="PANTHER" id="PTHR13703">
    <property type="entry name" value="SMAD"/>
    <property type="match status" value="1"/>
</dbReference>
<dbReference type="GO" id="GO:0000978">
    <property type="term" value="F:RNA polymerase II cis-regulatory region sequence-specific DNA binding"/>
    <property type="evidence" value="ECO:0007669"/>
    <property type="project" value="TreeGrafter"/>
</dbReference>
<evidence type="ECO:0000256" key="8">
    <source>
        <dbReference type="ARBA" id="ARBA00023242"/>
    </source>
</evidence>
<feature type="compositionally biased region" description="Low complexity" evidence="10">
    <location>
        <begin position="198"/>
        <end position="210"/>
    </location>
</feature>
<dbReference type="InterPro" id="IPR017855">
    <property type="entry name" value="SMAD-like_dom_sf"/>
</dbReference>
<dbReference type="InterPro" id="IPR008984">
    <property type="entry name" value="SMAD_FHA_dom_sf"/>
</dbReference>
<dbReference type="Pfam" id="PF03166">
    <property type="entry name" value="MH2"/>
    <property type="match status" value="1"/>
</dbReference>
<evidence type="ECO:0000256" key="7">
    <source>
        <dbReference type="ARBA" id="ARBA00023163"/>
    </source>
</evidence>
<keyword evidence="7 9" id="KW-0804">Transcription</keyword>
<reference evidence="13 14" key="1">
    <citation type="journal article" date="2019" name="Proc. Natl. Acad. Sci. U.S.A.">
        <title>Regulatory changes in pterin and carotenoid genes underlie balanced color polymorphisms in the wall lizard.</title>
        <authorList>
            <person name="Andrade P."/>
            <person name="Pinho C."/>
            <person name="Perez I de Lanuza G."/>
            <person name="Afonso S."/>
            <person name="Brejcha J."/>
            <person name="Rubin C.J."/>
            <person name="Wallerman O."/>
            <person name="Pereira P."/>
            <person name="Sabatino S.J."/>
            <person name="Bellati A."/>
            <person name="Pellitteri-Rosa D."/>
            <person name="Bosakova Z."/>
            <person name="Bunikis I."/>
            <person name="Carretero M.A."/>
            <person name="Feiner N."/>
            <person name="Marsik P."/>
            <person name="Pauperio F."/>
            <person name="Salvi D."/>
            <person name="Soler L."/>
            <person name="While G.M."/>
            <person name="Uller T."/>
            <person name="Font E."/>
            <person name="Andersson L."/>
            <person name="Carneiro M."/>
        </authorList>
    </citation>
    <scope>NUCLEOTIDE SEQUENCE</scope>
</reference>
<dbReference type="SUPFAM" id="SSF56366">
    <property type="entry name" value="SMAD MH1 domain"/>
    <property type="match status" value="1"/>
</dbReference>
<sequence>MTSMASLFSFTSPAVKRLLGWKQGDEEEKWAEKAVDALVKKLKKKKGAMEELEKALSSPGQPSKCVTIPRSLDGRLQVSHRKGLPHVIYCRVWRWPDLQSHHELKPLDVCEFPFGSKQKEVCINPYHYKRVESPVLPPVLVPRHSEFNPQHSLLVQFRNLSHNEPHMPHNATFPDSFQQPNSTPFPISPSSPYPPSPGGSTYPNSPASSGPSSPFQLPGVHLYYVGGEVYAECLSDSSIFVQSRNCNYHHGFHPTTVCKIPSGCSLKIFNNQEFAQLLAQSVNHGFEAVYELTKMCTIRMSFVKGWGAEYHRQDVTSTPCWIEIHLHGPLQWLDKVLTQMGSPLNPISSVS</sequence>
<organism evidence="13 14">
    <name type="scientific">Podarcis muralis</name>
    <name type="common">Wall lizard</name>
    <name type="synonym">Lacerta muralis</name>
    <dbReference type="NCBI Taxonomy" id="64176"/>
    <lineage>
        <taxon>Eukaryota</taxon>
        <taxon>Metazoa</taxon>
        <taxon>Chordata</taxon>
        <taxon>Craniata</taxon>
        <taxon>Vertebrata</taxon>
        <taxon>Euteleostomi</taxon>
        <taxon>Lepidosauria</taxon>
        <taxon>Squamata</taxon>
        <taxon>Bifurcata</taxon>
        <taxon>Unidentata</taxon>
        <taxon>Episquamata</taxon>
        <taxon>Laterata</taxon>
        <taxon>Lacertibaenia</taxon>
        <taxon>Lacertidae</taxon>
        <taxon>Podarcis</taxon>
    </lineage>
</organism>
<evidence type="ECO:0000313" key="13">
    <source>
        <dbReference type="Ensembl" id="ENSPMRP00000007442.1"/>
    </source>
</evidence>
<evidence type="ECO:0000313" key="14">
    <source>
        <dbReference type="Proteomes" id="UP000472272"/>
    </source>
</evidence>
<protein>
    <recommendedName>
        <fullName evidence="9">Mothers against decapentaplegic homolog</fullName>
        <shortName evidence="9">MAD homolog</shortName>
        <shortName evidence="9">Mothers against DPP homolog</shortName>
    </recommendedName>
    <alternativeName>
        <fullName evidence="9">SMAD family member</fullName>
    </alternativeName>
</protein>
<dbReference type="PANTHER" id="PTHR13703:SF36">
    <property type="entry name" value="MOTHERS AGAINST DECAPENTAPLEGIC HOMOLOG 5"/>
    <property type="match status" value="1"/>
</dbReference>
<dbReference type="Proteomes" id="UP000472272">
    <property type="component" value="Chromosome 2"/>
</dbReference>
<feature type="compositionally biased region" description="Pro residues" evidence="10">
    <location>
        <begin position="186"/>
        <end position="197"/>
    </location>
</feature>
<dbReference type="PROSITE" id="PS51075">
    <property type="entry name" value="MH1"/>
    <property type="match status" value="1"/>
</dbReference>
<dbReference type="Gene3D" id="2.60.200.10">
    <property type="match status" value="1"/>
</dbReference>
<dbReference type="InterPro" id="IPR003619">
    <property type="entry name" value="MAD_homology1_Dwarfin-type"/>
</dbReference>
<reference evidence="13" key="2">
    <citation type="submission" date="2025-08" db="UniProtKB">
        <authorList>
            <consortium name="Ensembl"/>
        </authorList>
    </citation>
    <scope>IDENTIFICATION</scope>
</reference>
<dbReference type="GO" id="GO:0007179">
    <property type="term" value="P:transforming growth factor beta receptor signaling pathway"/>
    <property type="evidence" value="ECO:0007669"/>
    <property type="project" value="TreeGrafter"/>
</dbReference>
<dbReference type="GO" id="GO:0000981">
    <property type="term" value="F:DNA-binding transcription factor activity, RNA polymerase II-specific"/>
    <property type="evidence" value="ECO:0007669"/>
    <property type="project" value="TreeGrafter"/>
</dbReference>
<dbReference type="GO" id="GO:0060395">
    <property type="term" value="P:SMAD protein signal transduction"/>
    <property type="evidence" value="ECO:0007669"/>
    <property type="project" value="TreeGrafter"/>
</dbReference>
<evidence type="ECO:0000256" key="5">
    <source>
        <dbReference type="ARBA" id="ARBA00023015"/>
    </source>
</evidence>
<dbReference type="InterPro" id="IPR001132">
    <property type="entry name" value="SMAD_dom_Dwarfin-type"/>
</dbReference>
<dbReference type="CDD" id="cd10490">
    <property type="entry name" value="MH1_SMAD_1_5_9"/>
    <property type="match status" value="1"/>
</dbReference>
<dbReference type="AlphaFoldDB" id="A0A670I6U2"/>
<keyword evidence="3" id="KW-0479">Metal-binding</keyword>
<dbReference type="Ensembl" id="ENSPMRT00000007961.1">
    <property type="protein sequence ID" value="ENSPMRP00000007442.1"/>
    <property type="gene ID" value="ENSPMRG00000005010.1"/>
</dbReference>
<keyword evidence="14" id="KW-1185">Reference proteome</keyword>